<name>A0A9Q0X358_9ROSI</name>
<protein>
    <submittedName>
        <fullName evidence="2">Uncharacterized protein</fullName>
    </submittedName>
</protein>
<reference evidence="2" key="2">
    <citation type="journal article" date="2023" name="Int. J. Mol. Sci.">
        <title>De Novo Assembly and Annotation of 11 Diverse Shrub Willow (Salix) Genomes Reveals Novel Gene Organization in Sex-Linked Regions.</title>
        <authorList>
            <person name="Hyden B."/>
            <person name="Feng K."/>
            <person name="Yates T.B."/>
            <person name="Jawdy S."/>
            <person name="Cereghino C."/>
            <person name="Smart L.B."/>
            <person name="Muchero W."/>
        </authorList>
    </citation>
    <scope>NUCLEOTIDE SEQUENCE</scope>
    <source>
        <tissue evidence="2">Shoot tip</tissue>
    </source>
</reference>
<dbReference type="Gene3D" id="1.25.40.10">
    <property type="entry name" value="Tetratricopeptide repeat domain"/>
    <property type="match status" value="1"/>
</dbReference>
<dbReference type="InterPro" id="IPR002885">
    <property type="entry name" value="PPR_rpt"/>
</dbReference>
<dbReference type="InterPro" id="IPR011990">
    <property type="entry name" value="TPR-like_helical_dom_sf"/>
</dbReference>
<accession>A0A9Q0X358</accession>
<gene>
    <name evidence="2" type="ORF">OIU74_001935</name>
</gene>
<proteinExistence type="predicted"/>
<organism evidence="2 3">
    <name type="scientific">Salix koriyanagi</name>
    <dbReference type="NCBI Taxonomy" id="2511006"/>
    <lineage>
        <taxon>Eukaryota</taxon>
        <taxon>Viridiplantae</taxon>
        <taxon>Streptophyta</taxon>
        <taxon>Embryophyta</taxon>
        <taxon>Tracheophyta</taxon>
        <taxon>Spermatophyta</taxon>
        <taxon>Magnoliopsida</taxon>
        <taxon>eudicotyledons</taxon>
        <taxon>Gunneridae</taxon>
        <taxon>Pentapetalae</taxon>
        <taxon>rosids</taxon>
        <taxon>fabids</taxon>
        <taxon>Malpighiales</taxon>
        <taxon>Salicaceae</taxon>
        <taxon>Saliceae</taxon>
        <taxon>Salix</taxon>
    </lineage>
</organism>
<evidence type="ECO:0000313" key="2">
    <source>
        <dbReference type="EMBL" id="KAJ6778042.1"/>
    </source>
</evidence>
<dbReference type="EMBL" id="JAPFFM010000001">
    <property type="protein sequence ID" value="KAJ6778042.1"/>
    <property type="molecule type" value="Genomic_DNA"/>
</dbReference>
<comment type="caution">
    <text evidence="2">The sequence shown here is derived from an EMBL/GenBank/DDBJ whole genome shotgun (WGS) entry which is preliminary data.</text>
</comment>
<dbReference type="NCBIfam" id="TIGR00756">
    <property type="entry name" value="PPR"/>
    <property type="match status" value="1"/>
</dbReference>
<reference evidence="2" key="1">
    <citation type="submission" date="2022-11" db="EMBL/GenBank/DDBJ databases">
        <authorList>
            <person name="Hyden B.L."/>
            <person name="Feng K."/>
            <person name="Yates T."/>
            <person name="Jawdy S."/>
            <person name="Smart L.B."/>
            <person name="Muchero W."/>
        </authorList>
    </citation>
    <scope>NUCLEOTIDE SEQUENCE</scope>
    <source>
        <tissue evidence="2">Shoot tip</tissue>
    </source>
</reference>
<keyword evidence="1" id="KW-0677">Repeat</keyword>
<keyword evidence="3" id="KW-1185">Reference proteome</keyword>
<evidence type="ECO:0000313" key="3">
    <source>
        <dbReference type="Proteomes" id="UP001151752"/>
    </source>
</evidence>
<dbReference type="AlphaFoldDB" id="A0A9Q0X358"/>
<sequence length="141" mass="15305">MPALNISTNVSLDGVDVSAIQSEFTAKLAKIIAGKTESLKAGEVLVPNEDCTGSVMAFSMGEAFVEFKDVHRLCDGIQHLLQLIGGYGKAEEVDRAISLKERMKEEEVEPSVIAFNPLLSGLYLFQIRLPAHCSATFPVLH</sequence>
<evidence type="ECO:0000256" key="1">
    <source>
        <dbReference type="ARBA" id="ARBA00022737"/>
    </source>
</evidence>
<dbReference type="Proteomes" id="UP001151752">
    <property type="component" value="Chromosome 16"/>
</dbReference>